<evidence type="ECO:0000313" key="2">
    <source>
        <dbReference type="Proteomes" id="UP000634660"/>
    </source>
</evidence>
<evidence type="ECO:0000313" key="1">
    <source>
        <dbReference type="EMBL" id="GGZ45875.1"/>
    </source>
</evidence>
<dbReference type="EMBL" id="BMVX01000001">
    <property type="protein sequence ID" value="GGZ45875.1"/>
    <property type="molecule type" value="Genomic_DNA"/>
</dbReference>
<sequence length="122" mass="12670">MLGQWLERDKVLTGPSLVPIVAPRRPRAGTLLGAAPAGPRPAASGPRPLLAVYEPRDGNLRCLGVRQEIGASRIALAALVALDAAVFETDSIGKLILREVQIAAALGDALAQLLSADDDPFG</sequence>
<dbReference type="Proteomes" id="UP000634660">
    <property type="component" value="Unassembled WGS sequence"/>
</dbReference>
<reference evidence="1" key="1">
    <citation type="journal article" date="2014" name="Int. J. Syst. Evol. Microbiol.">
        <title>Complete genome sequence of Corynebacterium casei LMG S-19264T (=DSM 44701T), isolated from a smear-ripened cheese.</title>
        <authorList>
            <consortium name="US DOE Joint Genome Institute (JGI-PGF)"/>
            <person name="Walter F."/>
            <person name="Albersmeier A."/>
            <person name="Kalinowski J."/>
            <person name="Ruckert C."/>
        </authorList>
    </citation>
    <scope>NUCLEOTIDE SEQUENCE</scope>
    <source>
        <strain evidence="1">JCM 4834</strain>
    </source>
</reference>
<accession>A0A918QI38</accession>
<organism evidence="1 2">
    <name type="scientific">Streptomyces subrutilus</name>
    <dbReference type="NCBI Taxonomy" id="36818"/>
    <lineage>
        <taxon>Bacteria</taxon>
        <taxon>Bacillati</taxon>
        <taxon>Actinomycetota</taxon>
        <taxon>Actinomycetes</taxon>
        <taxon>Kitasatosporales</taxon>
        <taxon>Streptomycetaceae</taxon>
        <taxon>Streptomyces</taxon>
    </lineage>
</organism>
<dbReference type="AlphaFoldDB" id="A0A918QI38"/>
<name>A0A918QI38_9ACTN</name>
<protein>
    <submittedName>
        <fullName evidence="1">Uncharacterized protein</fullName>
    </submittedName>
</protein>
<reference evidence="1" key="2">
    <citation type="submission" date="2020-09" db="EMBL/GenBank/DDBJ databases">
        <authorList>
            <person name="Sun Q."/>
            <person name="Ohkuma M."/>
        </authorList>
    </citation>
    <scope>NUCLEOTIDE SEQUENCE</scope>
    <source>
        <strain evidence="1">JCM 4834</strain>
    </source>
</reference>
<comment type="caution">
    <text evidence="1">The sequence shown here is derived from an EMBL/GenBank/DDBJ whole genome shotgun (WGS) entry which is preliminary data.</text>
</comment>
<proteinExistence type="predicted"/>
<gene>
    <name evidence="1" type="ORF">GCM10010371_01140</name>
</gene>